<dbReference type="Pfam" id="PF00805">
    <property type="entry name" value="Pentapeptide"/>
    <property type="match status" value="1"/>
</dbReference>
<dbReference type="EMBL" id="MU006806">
    <property type="protein sequence ID" value="KAF2635492.1"/>
    <property type="molecule type" value="Genomic_DNA"/>
</dbReference>
<sequence>MADETNTTPSPSSPKPKIKSNLNAEAATFTSPSTVTGPVQIRAPPHEKELEEWVRSIMGPSDVPHTRIRWVKHASERKQVPKEWIVHKGESRAVTFWSIALKLFLEFESVRNHPQSKEFVVTTAPVSLWAVFCSPWAWTREMSEWSVRWDDAIRQAGVLMDGSPGNAYPTRITPHPHERGGFLLNWAKPYRCYFQTVDGRVDGFNTKLISLHVWNLRAHGCLIANSIFEDVIVTASQFSRCTFRNCFFRNVHFLNCNFYNVDFSNVTIEDSLIASTDMRDTSFSSSHFKGVSWYNNTFDLCGFDKVSSVKSSWTYVRYRRVKASKWAGRRTSKHYLDMEDLELGEDND</sequence>
<evidence type="ECO:0000313" key="3">
    <source>
        <dbReference type="Proteomes" id="UP000799753"/>
    </source>
</evidence>
<feature type="compositionally biased region" description="Polar residues" evidence="1">
    <location>
        <begin position="28"/>
        <end position="37"/>
    </location>
</feature>
<evidence type="ECO:0000313" key="2">
    <source>
        <dbReference type="EMBL" id="KAF2635492.1"/>
    </source>
</evidence>
<name>A0A6A6RJN4_9PLEO</name>
<reference evidence="2" key="1">
    <citation type="journal article" date="2020" name="Stud. Mycol.">
        <title>101 Dothideomycetes genomes: a test case for predicting lifestyles and emergence of pathogens.</title>
        <authorList>
            <person name="Haridas S."/>
            <person name="Albert R."/>
            <person name="Binder M."/>
            <person name="Bloem J."/>
            <person name="Labutti K."/>
            <person name="Salamov A."/>
            <person name="Andreopoulos B."/>
            <person name="Baker S."/>
            <person name="Barry K."/>
            <person name="Bills G."/>
            <person name="Bluhm B."/>
            <person name="Cannon C."/>
            <person name="Castanera R."/>
            <person name="Culley D."/>
            <person name="Daum C."/>
            <person name="Ezra D."/>
            <person name="Gonzalez J."/>
            <person name="Henrissat B."/>
            <person name="Kuo A."/>
            <person name="Liang C."/>
            <person name="Lipzen A."/>
            <person name="Lutzoni F."/>
            <person name="Magnuson J."/>
            <person name="Mondo S."/>
            <person name="Nolan M."/>
            <person name="Ohm R."/>
            <person name="Pangilinan J."/>
            <person name="Park H.-J."/>
            <person name="Ramirez L."/>
            <person name="Alfaro M."/>
            <person name="Sun H."/>
            <person name="Tritt A."/>
            <person name="Yoshinaga Y."/>
            <person name="Zwiers L.-H."/>
            <person name="Turgeon B."/>
            <person name="Goodwin S."/>
            <person name="Spatafora J."/>
            <person name="Crous P."/>
            <person name="Grigoriev I."/>
        </authorList>
    </citation>
    <scope>NUCLEOTIDE SEQUENCE</scope>
    <source>
        <strain evidence="2">CBS 473.64</strain>
    </source>
</reference>
<dbReference type="AlphaFoldDB" id="A0A6A6RJN4"/>
<accession>A0A6A6RJN4</accession>
<proteinExistence type="predicted"/>
<dbReference type="OrthoDB" id="3787683at2759"/>
<organism evidence="2 3">
    <name type="scientific">Massarina eburnea CBS 473.64</name>
    <dbReference type="NCBI Taxonomy" id="1395130"/>
    <lineage>
        <taxon>Eukaryota</taxon>
        <taxon>Fungi</taxon>
        <taxon>Dikarya</taxon>
        <taxon>Ascomycota</taxon>
        <taxon>Pezizomycotina</taxon>
        <taxon>Dothideomycetes</taxon>
        <taxon>Pleosporomycetidae</taxon>
        <taxon>Pleosporales</taxon>
        <taxon>Massarineae</taxon>
        <taxon>Massarinaceae</taxon>
        <taxon>Massarina</taxon>
    </lineage>
</organism>
<dbReference type="Proteomes" id="UP000799753">
    <property type="component" value="Unassembled WGS sequence"/>
</dbReference>
<gene>
    <name evidence="2" type="ORF">P280DRAFT_553732</name>
</gene>
<feature type="region of interest" description="Disordered" evidence="1">
    <location>
        <begin position="1"/>
        <end position="40"/>
    </location>
</feature>
<dbReference type="Gene3D" id="2.160.20.80">
    <property type="entry name" value="E3 ubiquitin-protein ligase SopA"/>
    <property type="match status" value="1"/>
</dbReference>
<evidence type="ECO:0008006" key="4">
    <source>
        <dbReference type="Google" id="ProtNLM"/>
    </source>
</evidence>
<dbReference type="InterPro" id="IPR001646">
    <property type="entry name" value="5peptide_repeat"/>
</dbReference>
<evidence type="ECO:0000256" key="1">
    <source>
        <dbReference type="SAM" id="MobiDB-lite"/>
    </source>
</evidence>
<keyword evidence="3" id="KW-1185">Reference proteome</keyword>
<dbReference type="SUPFAM" id="SSF141571">
    <property type="entry name" value="Pentapeptide repeat-like"/>
    <property type="match status" value="1"/>
</dbReference>
<protein>
    <recommendedName>
        <fullName evidence="4">Pentapeptide repeat-containing protein</fullName>
    </recommendedName>
</protein>